<organism evidence="2 3">
    <name type="scientific">Apiospora hydei</name>
    <dbReference type="NCBI Taxonomy" id="1337664"/>
    <lineage>
        <taxon>Eukaryota</taxon>
        <taxon>Fungi</taxon>
        <taxon>Dikarya</taxon>
        <taxon>Ascomycota</taxon>
        <taxon>Pezizomycotina</taxon>
        <taxon>Sordariomycetes</taxon>
        <taxon>Xylariomycetidae</taxon>
        <taxon>Amphisphaeriales</taxon>
        <taxon>Apiosporaceae</taxon>
        <taxon>Apiospora</taxon>
    </lineage>
</organism>
<comment type="caution">
    <text evidence="2">The sequence shown here is derived from an EMBL/GenBank/DDBJ whole genome shotgun (WGS) entry which is preliminary data.</text>
</comment>
<reference evidence="2 3" key="1">
    <citation type="submission" date="2023-01" db="EMBL/GenBank/DDBJ databases">
        <title>Analysis of 21 Apiospora genomes using comparative genomics revels a genus with tremendous synthesis potential of carbohydrate active enzymes and secondary metabolites.</title>
        <authorList>
            <person name="Sorensen T."/>
        </authorList>
    </citation>
    <scope>NUCLEOTIDE SEQUENCE [LARGE SCALE GENOMIC DNA]</scope>
    <source>
        <strain evidence="2 3">CBS 114990</strain>
    </source>
</reference>
<feature type="domain" description="AB hydrolase-1" evidence="1">
    <location>
        <begin position="6"/>
        <end position="247"/>
    </location>
</feature>
<evidence type="ECO:0000313" key="2">
    <source>
        <dbReference type="EMBL" id="KAK8075337.1"/>
    </source>
</evidence>
<dbReference type="EMBL" id="JAQQWN010000007">
    <property type="protein sequence ID" value="KAK8075337.1"/>
    <property type="molecule type" value="Genomic_DNA"/>
</dbReference>
<name>A0ABR1VWW2_9PEZI</name>
<dbReference type="RefSeq" id="XP_066666277.1">
    <property type="nucleotide sequence ID" value="XM_066814315.1"/>
</dbReference>
<dbReference type="Gene3D" id="3.40.50.1820">
    <property type="entry name" value="alpha/beta hydrolase"/>
    <property type="match status" value="1"/>
</dbReference>
<dbReference type="PANTHER" id="PTHR37017:SF11">
    <property type="entry name" value="ESTERASE_LIPASE_THIOESTERASE DOMAIN-CONTAINING PROTEIN"/>
    <property type="match status" value="1"/>
</dbReference>
<dbReference type="SUPFAM" id="SSF53474">
    <property type="entry name" value="alpha/beta-Hydrolases"/>
    <property type="match status" value="1"/>
</dbReference>
<dbReference type="InterPro" id="IPR052897">
    <property type="entry name" value="Sec-Metab_Biosynth_Hydrolase"/>
</dbReference>
<dbReference type="Proteomes" id="UP001433268">
    <property type="component" value="Unassembled WGS sequence"/>
</dbReference>
<proteinExistence type="predicted"/>
<dbReference type="PANTHER" id="PTHR37017">
    <property type="entry name" value="AB HYDROLASE-1 DOMAIN-CONTAINING PROTEIN-RELATED"/>
    <property type="match status" value="1"/>
</dbReference>
<protein>
    <recommendedName>
        <fullName evidence="1">AB hydrolase-1 domain-containing protein</fullName>
    </recommendedName>
</protein>
<gene>
    <name evidence="2" type="ORF">PG997_010000</name>
</gene>
<dbReference type="InterPro" id="IPR000073">
    <property type="entry name" value="AB_hydrolase_1"/>
</dbReference>
<evidence type="ECO:0000259" key="1">
    <source>
        <dbReference type="Pfam" id="PF12697"/>
    </source>
</evidence>
<dbReference type="GeneID" id="92047375"/>
<keyword evidence="3" id="KW-1185">Reference proteome</keyword>
<evidence type="ECO:0000313" key="3">
    <source>
        <dbReference type="Proteomes" id="UP001433268"/>
    </source>
</evidence>
<dbReference type="InterPro" id="IPR029058">
    <property type="entry name" value="AB_hydrolase_fold"/>
</dbReference>
<dbReference type="Pfam" id="PF12697">
    <property type="entry name" value="Abhydrolase_6"/>
    <property type="match status" value="1"/>
</dbReference>
<sequence>MGAPSIVIIPGASTLPKLYQPVVDAVTKHGIPIQALRLPSIGFKPGTPPTISDDAAFIAQHITSLADAGKDVILVTHSYGGAPGTRCVQGLSKYHRQNQGLDGGVVRIAYMASLIPELGQPASSVQASLPPESLVPTAVDGNGWIYYSNLTRSAQLSFTDFPLEEGIFWAKKLVKHSAASFATPLTYSGYKDVPVSYLLCTGDLTIPAWIQQKQIDMMERETGSTVAVTRLDSDHVAPLSHPEAVVDWMLRLAKVN</sequence>
<accession>A0ABR1VWW2</accession>